<keyword evidence="2" id="KW-1185">Reference proteome</keyword>
<gene>
    <name evidence="1" type="ORF">P4I72_36795</name>
</gene>
<reference evidence="1 2" key="1">
    <citation type="submission" date="2023-03" db="EMBL/GenBank/DDBJ databases">
        <title>Bacillus Genome Sequencing.</title>
        <authorList>
            <person name="Dunlap C."/>
        </authorList>
    </citation>
    <scope>NUCLEOTIDE SEQUENCE [LARGE SCALE GENOMIC DNA]</scope>
    <source>
        <strain evidence="1 2">BD-533</strain>
    </source>
</reference>
<proteinExistence type="predicted"/>
<accession>A0ABU6GEN1</accession>
<sequence length="88" mass="9720">MGSDERVVESEKIIKQITGMAMEAKTADELHEVLRTIVYTVGGMVCHFVKEDRSQEIMSLLESMGMGLQFTAKAIGEPSDIEMVVGKK</sequence>
<dbReference type="EMBL" id="JARLKY010000151">
    <property type="protein sequence ID" value="MEC0232673.1"/>
    <property type="molecule type" value="Genomic_DNA"/>
</dbReference>
<dbReference type="Proteomes" id="UP001338137">
    <property type="component" value="Unassembled WGS sequence"/>
</dbReference>
<protein>
    <submittedName>
        <fullName evidence="1">Uncharacterized protein</fullName>
    </submittedName>
</protein>
<name>A0ABU6GEN1_9BACL</name>
<comment type="caution">
    <text evidence="1">The sequence shown here is derived from an EMBL/GenBank/DDBJ whole genome shotgun (WGS) entry which is preliminary data.</text>
</comment>
<evidence type="ECO:0000313" key="1">
    <source>
        <dbReference type="EMBL" id="MEC0232673.1"/>
    </source>
</evidence>
<evidence type="ECO:0000313" key="2">
    <source>
        <dbReference type="Proteomes" id="UP001338137"/>
    </source>
</evidence>
<dbReference type="RefSeq" id="WP_326076885.1">
    <property type="nucleotide sequence ID" value="NZ_JARLKY010000151.1"/>
</dbReference>
<organism evidence="1 2">
    <name type="scientific">Paenibacillus alba</name>
    <dbReference type="NCBI Taxonomy" id="1197127"/>
    <lineage>
        <taxon>Bacteria</taxon>
        <taxon>Bacillati</taxon>
        <taxon>Bacillota</taxon>
        <taxon>Bacilli</taxon>
        <taxon>Bacillales</taxon>
        <taxon>Paenibacillaceae</taxon>
        <taxon>Paenibacillus</taxon>
    </lineage>
</organism>